<name>H0EWA3_GLAL7</name>
<organism evidence="2 3">
    <name type="scientific">Glarea lozoyensis (strain ATCC 74030 / MF5533)</name>
    <dbReference type="NCBI Taxonomy" id="1104152"/>
    <lineage>
        <taxon>Eukaryota</taxon>
        <taxon>Fungi</taxon>
        <taxon>Dikarya</taxon>
        <taxon>Ascomycota</taxon>
        <taxon>Pezizomycotina</taxon>
        <taxon>Leotiomycetes</taxon>
        <taxon>Helotiales</taxon>
        <taxon>Helotiaceae</taxon>
        <taxon>Glarea</taxon>
    </lineage>
</organism>
<evidence type="ECO:0000313" key="2">
    <source>
        <dbReference type="EMBL" id="EHK97182.1"/>
    </source>
</evidence>
<feature type="region of interest" description="Disordered" evidence="1">
    <location>
        <begin position="62"/>
        <end position="86"/>
    </location>
</feature>
<reference evidence="2 3" key="1">
    <citation type="journal article" date="2012" name="Eukaryot. Cell">
        <title>Genome sequence of the fungus Glarea lozoyensis: the first genome sequence of a species from the Helotiaceae family.</title>
        <authorList>
            <person name="Youssar L."/>
            <person name="Gruening B.A."/>
            <person name="Erxleben A."/>
            <person name="Guenther S."/>
            <person name="Huettel W."/>
        </authorList>
    </citation>
    <scope>NUCLEOTIDE SEQUENCE [LARGE SCALE GENOMIC DNA]</scope>
    <source>
        <strain evidence="3">ATCC 74030 / MF5533</strain>
    </source>
</reference>
<dbReference type="InParanoid" id="H0EWA3"/>
<accession>H0EWA3</accession>
<sequence length="86" mass="9636">MIIKHIGPETFVHLSLPRRVSSLNRDFVDSTTNRRLQPLCIVHENTKSGLDTDRSRGSIINTAFKSKSPHPPPPEAKFNSPNPTHP</sequence>
<evidence type="ECO:0000313" key="3">
    <source>
        <dbReference type="Proteomes" id="UP000005446"/>
    </source>
</evidence>
<proteinExistence type="predicted"/>
<dbReference type="EMBL" id="AGUE01000205">
    <property type="protein sequence ID" value="EHK97182.1"/>
    <property type="molecule type" value="Genomic_DNA"/>
</dbReference>
<protein>
    <submittedName>
        <fullName evidence="2">Uncharacterized protein</fullName>
    </submittedName>
</protein>
<keyword evidence="3" id="KW-1185">Reference proteome</keyword>
<dbReference type="Proteomes" id="UP000005446">
    <property type="component" value="Unassembled WGS sequence"/>
</dbReference>
<dbReference type="HOGENOM" id="CLU_2498071_0_0_1"/>
<dbReference type="AlphaFoldDB" id="H0EWA3"/>
<comment type="caution">
    <text evidence="2">The sequence shown here is derived from an EMBL/GenBank/DDBJ whole genome shotgun (WGS) entry which is preliminary data.</text>
</comment>
<evidence type="ECO:0000256" key="1">
    <source>
        <dbReference type="SAM" id="MobiDB-lite"/>
    </source>
</evidence>
<gene>
    <name evidence="2" type="ORF">M7I_7066</name>
</gene>